<dbReference type="SMART" id="SM00365">
    <property type="entry name" value="LRR_SD22"/>
    <property type="match status" value="7"/>
</dbReference>
<evidence type="ECO:0000256" key="9">
    <source>
        <dbReference type="ARBA" id="ARBA00022989"/>
    </source>
</evidence>
<dbReference type="AlphaFoldDB" id="A0A8J4VG86"/>
<accession>A0A8J4VG86</accession>
<gene>
    <name evidence="16" type="ORF">CMV_015217</name>
</gene>
<evidence type="ECO:0000313" key="17">
    <source>
        <dbReference type="Proteomes" id="UP000737018"/>
    </source>
</evidence>
<dbReference type="InterPro" id="IPR013210">
    <property type="entry name" value="LRR_N_plant-typ"/>
</dbReference>
<evidence type="ECO:0000256" key="5">
    <source>
        <dbReference type="ARBA" id="ARBA00022614"/>
    </source>
</evidence>
<keyword evidence="6 12" id="KW-0812">Transmembrane</keyword>
<evidence type="ECO:0000313" key="16">
    <source>
        <dbReference type="EMBL" id="KAF3960028.1"/>
    </source>
</evidence>
<keyword evidence="3" id="KW-1003">Cell membrane</keyword>
<keyword evidence="17" id="KW-1185">Reference proteome</keyword>
<dbReference type="EMBL" id="JRKL02002192">
    <property type="protein sequence ID" value="KAF3960028.1"/>
    <property type="molecule type" value="Genomic_DNA"/>
</dbReference>
<dbReference type="InterPro" id="IPR032675">
    <property type="entry name" value="LRR_dom_sf"/>
</dbReference>
<dbReference type="PRINTS" id="PR00019">
    <property type="entry name" value="LEURICHRPT"/>
</dbReference>
<evidence type="ECO:0000256" key="11">
    <source>
        <dbReference type="ARBA" id="ARBA00023180"/>
    </source>
</evidence>
<dbReference type="InterPro" id="IPR001611">
    <property type="entry name" value="Leu-rich_rpt"/>
</dbReference>
<evidence type="ECO:0008006" key="18">
    <source>
        <dbReference type="Google" id="ProtNLM"/>
    </source>
</evidence>
<evidence type="ECO:0000256" key="10">
    <source>
        <dbReference type="ARBA" id="ARBA00023136"/>
    </source>
</evidence>
<feature type="domain" description="Leucine-rich repeat-containing N-terminal plant-type" evidence="14">
    <location>
        <begin position="28"/>
        <end position="71"/>
    </location>
</feature>
<keyword evidence="10 12" id="KW-0472">Membrane</keyword>
<dbReference type="Gene3D" id="3.80.10.10">
    <property type="entry name" value="Ribonuclease Inhibitor"/>
    <property type="match status" value="3"/>
</dbReference>
<dbReference type="SUPFAM" id="SSF52058">
    <property type="entry name" value="L domain-like"/>
    <property type="match status" value="2"/>
</dbReference>
<reference evidence="16" key="1">
    <citation type="submission" date="2020-03" db="EMBL/GenBank/DDBJ databases">
        <title>Castanea mollissima Vanexum genome sequencing.</title>
        <authorList>
            <person name="Staton M."/>
        </authorList>
    </citation>
    <scope>NUCLEOTIDE SEQUENCE</scope>
    <source>
        <tissue evidence="16">Leaf</tissue>
    </source>
</reference>
<feature type="chain" id="PRO_5035223451" description="Leucine-rich repeat-containing N-terminal plant-type domain-containing protein" evidence="13">
    <location>
        <begin position="25"/>
        <end position="1016"/>
    </location>
</feature>
<dbReference type="PANTHER" id="PTHR48062:SF6">
    <property type="entry name" value="LEUCINE-RICH REPEAT RECEPTOR PROTEIN KINASE MSL1-LIKE ISOFORM X1"/>
    <property type="match status" value="1"/>
</dbReference>
<dbReference type="InterPro" id="IPR003591">
    <property type="entry name" value="Leu-rich_rpt_typical-subtyp"/>
</dbReference>
<evidence type="ECO:0000259" key="14">
    <source>
        <dbReference type="Pfam" id="PF08263"/>
    </source>
</evidence>
<organism evidence="16 17">
    <name type="scientific">Castanea mollissima</name>
    <name type="common">Chinese chestnut</name>
    <dbReference type="NCBI Taxonomy" id="60419"/>
    <lineage>
        <taxon>Eukaryota</taxon>
        <taxon>Viridiplantae</taxon>
        <taxon>Streptophyta</taxon>
        <taxon>Embryophyta</taxon>
        <taxon>Tracheophyta</taxon>
        <taxon>Spermatophyta</taxon>
        <taxon>Magnoliopsida</taxon>
        <taxon>eudicotyledons</taxon>
        <taxon>Gunneridae</taxon>
        <taxon>Pentapetalae</taxon>
        <taxon>rosids</taxon>
        <taxon>fabids</taxon>
        <taxon>Fagales</taxon>
        <taxon>Fagaceae</taxon>
        <taxon>Castanea</taxon>
    </lineage>
</organism>
<dbReference type="FunFam" id="3.80.10.10:FF:000383">
    <property type="entry name" value="Leucine-rich repeat receptor protein kinase EMS1"/>
    <property type="match status" value="1"/>
</dbReference>
<feature type="transmembrane region" description="Helical" evidence="12">
    <location>
        <begin position="958"/>
        <end position="981"/>
    </location>
</feature>
<dbReference type="FunFam" id="3.80.10.10:FF:000041">
    <property type="entry name" value="LRR receptor-like serine/threonine-protein kinase ERECTA"/>
    <property type="match status" value="1"/>
</dbReference>
<name>A0A8J4VG86_9ROSI</name>
<evidence type="ECO:0000256" key="2">
    <source>
        <dbReference type="ARBA" id="ARBA00009592"/>
    </source>
</evidence>
<evidence type="ECO:0000256" key="4">
    <source>
        <dbReference type="ARBA" id="ARBA00022553"/>
    </source>
</evidence>
<evidence type="ECO:0000256" key="8">
    <source>
        <dbReference type="ARBA" id="ARBA00022737"/>
    </source>
</evidence>
<dbReference type="InterPro" id="IPR055414">
    <property type="entry name" value="LRR_R13L4/SHOC2-like"/>
</dbReference>
<feature type="signal peptide" evidence="13">
    <location>
        <begin position="1"/>
        <end position="24"/>
    </location>
</feature>
<comment type="subcellular location">
    <subcellularLocation>
        <location evidence="1">Cell membrane</location>
        <topology evidence="1">Single-pass type I membrane protein</topology>
    </subcellularLocation>
</comment>
<evidence type="ECO:0000256" key="13">
    <source>
        <dbReference type="SAM" id="SignalP"/>
    </source>
</evidence>
<protein>
    <recommendedName>
        <fullName evidence="18">Leucine-rich repeat-containing N-terminal plant-type domain-containing protein</fullName>
    </recommendedName>
</protein>
<evidence type="ECO:0000256" key="6">
    <source>
        <dbReference type="ARBA" id="ARBA00022692"/>
    </source>
</evidence>
<evidence type="ECO:0000256" key="7">
    <source>
        <dbReference type="ARBA" id="ARBA00022729"/>
    </source>
</evidence>
<keyword evidence="7 13" id="KW-0732">Signal</keyword>
<dbReference type="SMART" id="SM00369">
    <property type="entry name" value="LRR_TYP"/>
    <property type="match status" value="13"/>
</dbReference>
<dbReference type="InterPro" id="IPR051502">
    <property type="entry name" value="RLP_Defense_Trigger"/>
</dbReference>
<keyword evidence="5" id="KW-0433">Leucine-rich repeat</keyword>
<dbReference type="Proteomes" id="UP000737018">
    <property type="component" value="Unassembled WGS sequence"/>
</dbReference>
<evidence type="ECO:0000256" key="3">
    <source>
        <dbReference type="ARBA" id="ARBA00022475"/>
    </source>
</evidence>
<keyword evidence="9 12" id="KW-1133">Transmembrane helix</keyword>
<dbReference type="Pfam" id="PF00560">
    <property type="entry name" value="LRR_1"/>
    <property type="match status" value="6"/>
</dbReference>
<sequence length="1016" mass="114818">MELGRFWWWVVLILVQFGMNGCFGCWEQERAALLQLKASINSTADIDYFRTWNSSTNKKSDCCDWVGVKCDNTTGRIIQLDLSGMMSWSREDWCLNASLFLPFEELQHLDLGGNQISRWVPNEGFERFSALRKLEMLYLANNHFNNNILSSFSGISSLKLLDLSANKLNGSLHIPAFSNLEELYLNDNEINDFVTTTTKGSNNLPKLQVLELDSNKVNARIFKSLTTFTSLKILSMRENNLEGSFTTKELSKLNNLEQLKLDGSSIDKSLLRKIGVMTSLNALAVSNCGLNGTLPDRGWCELKKLQEIYLDSNNFEGRLPSCMANLTSLRVLDLSNNHFNGNSVQSPLSSLTSLEYLSFSYNNFSIPSTLSFLSNLSNLKILLSDNNILALEPDSLTWIPTFQLKVFSLSNCSSNIHNRTLPKLLHYQYDLRVIVLSHNKLVGQFPNYLLENNTRLEIFIVNNNSFTGPFVVPYDIRPNMFRIDISNNYFHGPIPTNLGLIFPNLETLKMSGNEFEGNIPSSFGNLAFLRSLDLSENHFSGTIPMHFIMGCHNLVYLILSNNSFSGQIFPTNSSWTKLRTLHLDNNQFSGTLPTWIGNMTSLVDIVMAKNHFEGHIPIELCKLVYLEILDISDNNLFGSVPSCFNSSSIYFFQLNKNCLSGPIPSSFQNNSNLLALNLRDNYLTGNIPNWIGSLSSLRILLLKANHLGGLIPIQVCLLQNLNILDLSHNKFSGLIPHCLSNITFDASAHYPSLSNFQVEVGQARLLSSYLNTKSKIIKFFPDDTLLYYEFVIVEEEVEFTTKTRNYSYKGDILKYMYGIDLSCNNLVGKIPLELGRMGSNIRALNLSHNNLSGPIPVTFSNLRQIESLDLSYNNLNGKIPPQLTEMTSLAVFIVAHNNLSGTTPDRKNQFITFDESSYEGNPLLCGPPLYNSCTKMRPPSPISVDIEVEGGSFMDMSVFYISFVVAYITILLGIFVVLYINPYWRRAWFNLIEVCIDTCYCFFVVHYRKLFNFSLA</sequence>
<dbReference type="Pfam" id="PF13855">
    <property type="entry name" value="LRR_8"/>
    <property type="match status" value="1"/>
</dbReference>
<feature type="transmembrane region" description="Helical" evidence="12">
    <location>
        <begin position="987"/>
        <end position="1007"/>
    </location>
</feature>
<proteinExistence type="inferred from homology"/>
<keyword evidence="8" id="KW-0677">Repeat</keyword>
<dbReference type="FunFam" id="3.80.10.10:FF:000095">
    <property type="entry name" value="LRR receptor-like serine/threonine-protein kinase GSO1"/>
    <property type="match status" value="1"/>
</dbReference>
<comment type="caution">
    <text evidence="16">The sequence shown here is derived from an EMBL/GenBank/DDBJ whole genome shotgun (WGS) entry which is preliminary data.</text>
</comment>
<feature type="domain" description="Disease resistance R13L4/SHOC-2-like LRR" evidence="15">
    <location>
        <begin position="221"/>
        <end position="433"/>
    </location>
</feature>
<dbReference type="Pfam" id="PF23598">
    <property type="entry name" value="LRR_14"/>
    <property type="match status" value="1"/>
</dbReference>
<keyword evidence="11" id="KW-0325">Glycoprotein</keyword>
<dbReference type="GO" id="GO:0005886">
    <property type="term" value="C:plasma membrane"/>
    <property type="evidence" value="ECO:0007669"/>
    <property type="project" value="UniProtKB-SubCell"/>
</dbReference>
<dbReference type="SUPFAM" id="SSF52047">
    <property type="entry name" value="RNI-like"/>
    <property type="match status" value="1"/>
</dbReference>
<comment type="similarity">
    <text evidence="2">Belongs to the RLP family.</text>
</comment>
<evidence type="ECO:0000256" key="1">
    <source>
        <dbReference type="ARBA" id="ARBA00004251"/>
    </source>
</evidence>
<dbReference type="Pfam" id="PF08263">
    <property type="entry name" value="LRRNT_2"/>
    <property type="match status" value="1"/>
</dbReference>
<dbReference type="PANTHER" id="PTHR48062">
    <property type="entry name" value="RECEPTOR-LIKE PROTEIN 14"/>
    <property type="match status" value="1"/>
</dbReference>
<keyword evidence="4" id="KW-0597">Phosphoprotein</keyword>
<evidence type="ECO:0000259" key="15">
    <source>
        <dbReference type="Pfam" id="PF23598"/>
    </source>
</evidence>
<evidence type="ECO:0000256" key="12">
    <source>
        <dbReference type="SAM" id="Phobius"/>
    </source>
</evidence>
<dbReference type="OrthoDB" id="4691307at2759"/>